<dbReference type="Pfam" id="PF10022">
    <property type="entry name" value="DUF2264"/>
    <property type="match status" value="1"/>
</dbReference>
<dbReference type="RefSeq" id="XP_064700424.1">
    <property type="nucleotide sequence ID" value="XM_064853966.1"/>
</dbReference>
<organism evidence="3 4">
    <name type="scientific">Exophiala bonariae</name>
    <dbReference type="NCBI Taxonomy" id="1690606"/>
    <lineage>
        <taxon>Eukaryota</taxon>
        <taxon>Fungi</taxon>
        <taxon>Dikarya</taxon>
        <taxon>Ascomycota</taxon>
        <taxon>Pezizomycotina</taxon>
        <taxon>Eurotiomycetes</taxon>
        <taxon>Chaetothyriomycetidae</taxon>
        <taxon>Chaetothyriales</taxon>
        <taxon>Herpotrichiellaceae</taxon>
        <taxon>Exophiala</taxon>
    </lineage>
</organism>
<accession>A0AAV9MWQ4</accession>
<dbReference type="GeneID" id="89978587"/>
<dbReference type="Proteomes" id="UP001358417">
    <property type="component" value="Unassembled WGS sequence"/>
</dbReference>
<name>A0AAV9MWQ4_9EURO</name>
<dbReference type="SUPFAM" id="SSF48208">
    <property type="entry name" value="Six-hairpin glycosidases"/>
    <property type="match status" value="1"/>
</dbReference>
<dbReference type="InterPro" id="IPR016624">
    <property type="entry name" value="UCP014753"/>
</dbReference>
<evidence type="ECO:0000259" key="1">
    <source>
        <dbReference type="Pfam" id="PF10022"/>
    </source>
</evidence>
<dbReference type="GO" id="GO:0005975">
    <property type="term" value="P:carbohydrate metabolic process"/>
    <property type="evidence" value="ECO:0007669"/>
    <property type="project" value="InterPro"/>
</dbReference>
<feature type="domain" description="DUF2264" evidence="2">
    <location>
        <begin position="376"/>
        <end position="639"/>
    </location>
</feature>
<protein>
    <recommendedName>
        <fullName evidence="5">DUF2264 domain-containing protein</fullName>
    </recommendedName>
</protein>
<evidence type="ECO:0000259" key="2">
    <source>
        <dbReference type="Pfam" id="PF20938"/>
    </source>
</evidence>
<evidence type="ECO:0000313" key="3">
    <source>
        <dbReference type="EMBL" id="KAK5044773.1"/>
    </source>
</evidence>
<feature type="domain" description="DUF2264" evidence="1">
    <location>
        <begin position="20"/>
        <end position="368"/>
    </location>
</feature>
<dbReference type="PIRSF" id="PIRSF014753">
    <property type="entry name" value="UCP014753"/>
    <property type="match status" value="1"/>
</dbReference>
<reference evidence="3 4" key="1">
    <citation type="submission" date="2023-08" db="EMBL/GenBank/DDBJ databases">
        <title>Black Yeasts Isolated from many extreme environments.</title>
        <authorList>
            <person name="Coleine C."/>
            <person name="Stajich J.E."/>
            <person name="Selbmann L."/>
        </authorList>
    </citation>
    <scope>NUCLEOTIDE SEQUENCE [LARGE SCALE GENOMIC DNA]</scope>
    <source>
        <strain evidence="3 4">CCFEE 5792</strain>
    </source>
</reference>
<gene>
    <name evidence="3" type="ORF">LTR84_010429</name>
</gene>
<evidence type="ECO:0000313" key="4">
    <source>
        <dbReference type="Proteomes" id="UP001358417"/>
    </source>
</evidence>
<sequence length="644" mass="72054">MAESSRSPPYFTDLNSPLETRAQVLEACKSLLTPLIPFFSSGRTRLRLGATATRYDETGAQLEGFTRPMWGLGALLASGDTFSGTELWLDGLRNGTNPEHPEFWGYAKDLDQRMVEMCPMGFALCVAPKQLWDPLTEKEKSNVQKWLGWINNREMPNTNWLWFRVFANLALKTNGAEYSPERLEADLDHLDTFYRGDGWSNDGPSSHRQMDYYSGSFAIQLLQLLYVKINGHDDKERAEEYKTRAKLFAKDFVHYWDEEGRGITFGRSLTYRFATAGFWSAVAFAELDLDPPFTCGVVKGLLLRNLRHWSQQKDILTHSGLLTIGYNYPNQFLSENYNSPGSTYWFMLGFVALALPESHAFWQAKEEPFPTASVSKVVALKHPLHIMVNKGGHTFLLSSGQACHYPVRASESKYGKFAYSSAFGYSVPTGGYFVEAIGGDSMIAFSDDEGESWKVRKQPLDARLETVDGSPILVSSWKPWKDVSVETYLIPPTDNSPNWHLRAHHLITKRALKSSEGAFALHGVSAKDERELQALDAQESEGRLETHDSSLAVSRGGVVGIVELHQSKLRAGKALDEDANSNLTESRSVLPSLRADFAAESDSWLVTAVYALPASAEADQTGWQSGWKTRPEIPSWLAEKVKAK</sequence>
<dbReference type="AlphaFoldDB" id="A0AAV9MWQ4"/>
<dbReference type="PANTHER" id="PTHR35339">
    <property type="entry name" value="LINALOOL DEHYDRATASE_ISOMERASE DOMAIN-CONTAINING PROTEIN"/>
    <property type="match status" value="1"/>
</dbReference>
<dbReference type="Pfam" id="PF20938">
    <property type="entry name" value="DUF2264_C"/>
    <property type="match status" value="1"/>
</dbReference>
<dbReference type="InterPro" id="IPR049349">
    <property type="entry name" value="DUF2264_N"/>
</dbReference>
<dbReference type="InterPro" id="IPR049237">
    <property type="entry name" value="DUF2264_C"/>
</dbReference>
<comment type="caution">
    <text evidence="3">The sequence shown here is derived from an EMBL/GenBank/DDBJ whole genome shotgun (WGS) entry which is preliminary data.</text>
</comment>
<evidence type="ECO:0008006" key="5">
    <source>
        <dbReference type="Google" id="ProtNLM"/>
    </source>
</evidence>
<dbReference type="EMBL" id="JAVRRD010000043">
    <property type="protein sequence ID" value="KAK5044773.1"/>
    <property type="molecule type" value="Genomic_DNA"/>
</dbReference>
<proteinExistence type="predicted"/>
<dbReference type="InterPro" id="IPR008928">
    <property type="entry name" value="6-hairpin_glycosidase_sf"/>
</dbReference>
<dbReference type="PANTHER" id="PTHR35339:SF4">
    <property type="entry name" value="LINALOOL DEHYDRATASE_ISOMERASE DOMAIN-CONTAINING PROTEIN"/>
    <property type="match status" value="1"/>
</dbReference>
<keyword evidence="4" id="KW-1185">Reference proteome</keyword>